<dbReference type="RefSeq" id="WP_156247104.1">
    <property type="nucleotide sequence ID" value="NZ_CP018188.1"/>
</dbReference>
<dbReference type="Proteomes" id="UP000422997">
    <property type="component" value="Plasmid unnamed"/>
</dbReference>
<evidence type="ECO:0008006" key="3">
    <source>
        <dbReference type="Google" id="ProtNLM"/>
    </source>
</evidence>
<geneLocation type="plasmid" evidence="2"/>
<dbReference type="AlphaFoldDB" id="A0AB37DCV3"/>
<evidence type="ECO:0000313" key="1">
    <source>
        <dbReference type="EMBL" id="QGU81611.1"/>
    </source>
</evidence>
<organism evidence="1 2">
    <name type="scientific">Streptococcus salivarius</name>
    <dbReference type="NCBI Taxonomy" id="1304"/>
    <lineage>
        <taxon>Bacteria</taxon>
        <taxon>Bacillati</taxon>
        <taxon>Bacillota</taxon>
        <taxon>Bacilli</taxon>
        <taxon>Lactobacillales</taxon>
        <taxon>Streptococcaceae</taxon>
        <taxon>Streptococcus</taxon>
    </lineage>
</organism>
<reference evidence="1 2" key="1">
    <citation type="submission" date="2016-11" db="EMBL/GenBank/DDBJ databases">
        <title>The potential of Streptococcus salivarius to inhibit the production of volatile sulphur compounds in the oral cavity.</title>
        <authorList>
            <person name="Sun L."/>
            <person name="Li Z."/>
            <person name="Jin D."/>
            <person name="Zhao H."/>
        </authorList>
    </citation>
    <scope>NUCLEOTIDE SEQUENCE [LARGE SCALE GENOMIC DNA]</scope>
    <source>
        <strain evidence="1 2">ICDC2</strain>
        <plasmid evidence="2">Plasmid</plasmid>
    </source>
</reference>
<dbReference type="EMBL" id="CP018188">
    <property type="protein sequence ID" value="QGU81611.1"/>
    <property type="molecule type" value="Genomic_DNA"/>
</dbReference>
<name>A0AB37DCV3_STRSL</name>
<gene>
    <name evidence="1" type="ORF">BSR19_10715</name>
</gene>
<accession>A0AB37DCV3</accession>
<sequence length="106" mass="12844">MAFLEIIREKNQFPIIFIGSGITQRYFENFTNLGRLLKEIWLELFDEEDFYAKIHELKNEYNDDFEVYIHLADYIELEIDKAFWTRKLSFPELSLKEAHEKSISPF</sequence>
<proteinExistence type="predicted"/>
<evidence type="ECO:0000313" key="2">
    <source>
        <dbReference type="Proteomes" id="UP000422997"/>
    </source>
</evidence>
<protein>
    <recommendedName>
        <fullName evidence="3">SIR2-like domain-containing protein</fullName>
    </recommendedName>
</protein>
<keyword evidence="1" id="KW-0614">Plasmid</keyword>